<dbReference type="InParanoid" id="B0D8G3"/>
<organism evidence="2">
    <name type="scientific">Laccaria bicolor (strain S238N-H82 / ATCC MYA-4686)</name>
    <name type="common">Bicoloured deceiver</name>
    <name type="synonym">Laccaria laccata var. bicolor</name>
    <dbReference type="NCBI Taxonomy" id="486041"/>
    <lineage>
        <taxon>Eukaryota</taxon>
        <taxon>Fungi</taxon>
        <taxon>Dikarya</taxon>
        <taxon>Basidiomycota</taxon>
        <taxon>Agaricomycotina</taxon>
        <taxon>Agaricomycetes</taxon>
        <taxon>Agaricomycetidae</taxon>
        <taxon>Agaricales</taxon>
        <taxon>Agaricineae</taxon>
        <taxon>Hydnangiaceae</taxon>
        <taxon>Laccaria</taxon>
    </lineage>
</organism>
<evidence type="ECO:0000313" key="2">
    <source>
        <dbReference type="Proteomes" id="UP000001194"/>
    </source>
</evidence>
<keyword evidence="2" id="KW-1185">Reference proteome</keyword>
<evidence type="ECO:0000313" key="1">
    <source>
        <dbReference type="EMBL" id="EDR09071.1"/>
    </source>
</evidence>
<sequence length="151" mass="17290">MLLHRVHIKEQMRDEIAKQVKEQVDSQIVEYIPVPLRQQAAEGKKQLEKVRASLHNSESRISNSNVDILNLDEALATVLTSEGTRSDYFPADLRSLLSYDNDATKKLVKDYGLVEAEESEMNIKRFLMHIGEQWAVGECFSRLTYKGKPKV</sequence>
<dbReference type="KEGG" id="lbc:LACBIDRAFT_296298"/>
<gene>
    <name evidence="1" type="ORF">LACBIDRAFT_296298</name>
</gene>
<dbReference type="HOGENOM" id="CLU_142624_0_0_1"/>
<protein>
    <submittedName>
        <fullName evidence="1">Predicted protein</fullName>
    </submittedName>
</protein>
<dbReference type="Proteomes" id="UP000001194">
    <property type="component" value="Unassembled WGS sequence"/>
</dbReference>
<dbReference type="GeneID" id="6075758"/>
<dbReference type="OrthoDB" id="3181072at2759"/>
<dbReference type="EMBL" id="DS547100">
    <property type="protein sequence ID" value="EDR09071.1"/>
    <property type="molecule type" value="Genomic_DNA"/>
</dbReference>
<reference evidence="1 2" key="1">
    <citation type="journal article" date="2008" name="Nature">
        <title>The genome of Laccaria bicolor provides insights into mycorrhizal symbiosis.</title>
        <authorList>
            <person name="Martin F."/>
            <person name="Aerts A."/>
            <person name="Ahren D."/>
            <person name="Brun A."/>
            <person name="Danchin E.G.J."/>
            <person name="Duchaussoy F."/>
            <person name="Gibon J."/>
            <person name="Kohler A."/>
            <person name="Lindquist E."/>
            <person name="Pereda V."/>
            <person name="Salamov A."/>
            <person name="Shapiro H.J."/>
            <person name="Wuyts J."/>
            <person name="Blaudez D."/>
            <person name="Buee M."/>
            <person name="Brokstein P."/>
            <person name="Canbaeck B."/>
            <person name="Cohen D."/>
            <person name="Courty P.E."/>
            <person name="Coutinho P.M."/>
            <person name="Delaruelle C."/>
            <person name="Detter J.C."/>
            <person name="Deveau A."/>
            <person name="DiFazio S."/>
            <person name="Duplessis S."/>
            <person name="Fraissinet-Tachet L."/>
            <person name="Lucic E."/>
            <person name="Frey-Klett P."/>
            <person name="Fourrey C."/>
            <person name="Feussner I."/>
            <person name="Gay G."/>
            <person name="Grimwood J."/>
            <person name="Hoegger P.J."/>
            <person name="Jain P."/>
            <person name="Kilaru S."/>
            <person name="Labbe J."/>
            <person name="Lin Y.C."/>
            <person name="Legue V."/>
            <person name="Le Tacon F."/>
            <person name="Marmeisse R."/>
            <person name="Melayah D."/>
            <person name="Montanini B."/>
            <person name="Muratet M."/>
            <person name="Nehls U."/>
            <person name="Niculita-Hirzel H."/>
            <person name="Oudot-Le Secq M.P."/>
            <person name="Peter M."/>
            <person name="Quesneville H."/>
            <person name="Rajashekar B."/>
            <person name="Reich M."/>
            <person name="Rouhier N."/>
            <person name="Schmutz J."/>
            <person name="Yin T."/>
            <person name="Chalot M."/>
            <person name="Henrissat B."/>
            <person name="Kuees U."/>
            <person name="Lucas S."/>
            <person name="Van de Peer Y."/>
            <person name="Podila G.K."/>
            <person name="Polle A."/>
            <person name="Pukkila P.J."/>
            <person name="Richardson P.M."/>
            <person name="Rouze P."/>
            <person name="Sanders I.R."/>
            <person name="Stajich J.E."/>
            <person name="Tunlid A."/>
            <person name="Tuskan G."/>
            <person name="Grigoriev I.V."/>
        </authorList>
    </citation>
    <scope>NUCLEOTIDE SEQUENCE [LARGE SCALE GENOMIC DNA]</scope>
    <source>
        <strain evidence="2">S238N-H82 / ATCC MYA-4686</strain>
    </source>
</reference>
<proteinExistence type="predicted"/>
<accession>B0D8G3</accession>
<dbReference type="AlphaFoldDB" id="B0D8G3"/>
<name>B0D8G3_LACBS</name>
<dbReference type="RefSeq" id="XP_001880384.1">
    <property type="nucleotide sequence ID" value="XM_001880349.1"/>
</dbReference>